<feature type="domain" description="HTH gntR-type" evidence="4">
    <location>
        <begin position="11"/>
        <end position="78"/>
    </location>
</feature>
<dbReference type="AlphaFoldDB" id="C0CQD6"/>
<reference evidence="5 6" key="2">
    <citation type="submission" date="2009-02" db="EMBL/GenBank/DDBJ databases">
        <title>Draft genome sequence of Blautia hydrogenotrophica DSM 10507 (Ruminococcus hydrogenotrophicus DSM 10507).</title>
        <authorList>
            <person name="Sudarsanam P."/>
            <person name="Ley R."/>
            <person name="Guruge J."/>
            <person name="Turnbaugh P.J."/>
            <person name="Mahowald M."/>
            <person name="Liep D."/>
            <person name="Gordon J."/>
        </authorList>
    </citation>
    <scope>NUCLEOTIDE SEQUENCE [LARGE SCALE GENOMIC DNA]</scope>
    <source>
        <strain evidence="6">DSM 10507 / JCM 14656 / S5a33</strain>
    </source>
</reference>
<dbReference type="PANTHER" id="PTHR43537">
    <property type="entry name" value="TRANSCRIPTIONAL REGULATOR, GNTR FAMILY"/>
    <property type="match status" value="1"/>
</dbReference>
<protein>
    <recommendedName>
        <fullName evidence="4">HTH gntR-type domain-containing protein</fullName>
    </recommendedName>
</protein>
<dbReference type="GO" id="GO:0003677">
    <property type="term" value="F:DNA binding"/>
    <property type="evidence" value="ECO:0007669"/>
    <property type="project" value="UniProtKB-KW"/>
</dbReference>
<keyword evidence="6" id="KW-1185">Reference proteome</keyword>
<dbReference type="InterPro" id="IPR011711">
    <property type="entry name" value="GntR_C"/>
</dbReference>
<dbReference type="EMBL" id="ACBZ01000167">
    <property type="protein sequence ID" value="EEG48007.1"/>
    <property type="molecule type" value="Genomic_DNA"/>
</dbReference>
<dbReference type="Pfam" id="PF00392">
    <property type="entry name" value="GntR"/>
    <property type="match status" value="1"/>
</dbReference>
<dbReference type="InterPro" id="IPR036388">
    <property type="entry name" value="WH-like_DNA-bd_sf"/>
</dbReference>
<gene>
    <name evidence="5" type="ORF">RUMHYD_03089</name>
</gene>
<organism evidence="5 6">
    <name type="scientific">Blautia hydrogenotrophica (strain DSM 10507 / JCM 14656 / S5a33)</name>
    <name type="common">Ruminococcus hydrogenotrophicus</name>
    <dbReference type="NCBI Taxonomy" id="476272"/>
    <lineage>
        <taxon>Bacteria</taxon>
        <taxon>Bacillati</taxon>
        <taxon>Bacillota</taxon>
        <taxon>Clostridia</taxon>
        <taxon>Lachnospirales</taxon>
        <taxon>Lachnospiraceae</taxon>
        <taxon>Blautia</taxon>
    </lineage>
</organism>
<dbReference type="Proteomes" id="UP000003100">
    <property type="component" value="Unassembled WGS sequence"/>
</dbReference>
<dbReference type="GO" id="GO:0003700">
    <property type="term" value="F:DNA-binding transcription factor activity"/>
    <property type="evidence" value="ECO:0007669"/>
    <property type="project" value="InterPro"/>
</dbReference>
<dbReference type="SMART" id="SM00345">
    <property type="entry name" value="HTH_GNTR"/>
    <property type="match status" value="1"/>
</dbReference>
<dbReference type="InterPro" id="IPR000524">
    <property type="entry name" value="Tscrpt_reg_HTH_GntR"/>
</dbReference>
<dbReference type="RefSeq" id="WP_005951001.1">
    <property type="nucleotide sequence ID" value="NZ_CP136423.1"/>
</dbReference>
<evidence type="ECO:0000313" key="5">
    <source>
        <dbReference type="EMBL" id="EEG48007.1"/>
    </source>
</evidence>
<evidence type="ECO:0000256" key="1">
    <source>
        <dbReference type="ARBA" id="ARBA00023015"/>
    </source>
</evidence>
<dbReference type="SUPFAM" id="SSF48008">
    <property type="entry name" value="GntR ligand-binding domain-like"/>
    <property type="match status" value="1"/>
</dbReference>
<keyword evidence="1" id="KW-0805">Transcription regulation</keyword>
<dbReference type="PANTHER" id="PTHR43537:SF24">
    <property type="entry name" value="GLUCONATE OPERON TRANSCRIPTIONAL REPRESSOR"/>
    <property type="match status" value="1"/>
</dbReference>
<keyword evidence="2" id="KW-0238">DNA-binding</keyword>
<evidence type="ECO:0000313" key="6">
    <source>
        <dbReference type="Proteomes" id="UP000003100"/>
    </source>
</evidence>
<dbReference type="SMART" id="SM00895">
    <property type="entry name" value="FCD"/>
    <property type="match status" value="1"/>
</dbReference>
<evidence type="ECO:0000256" key="3">
    <source>
        <dbReference type="ARBA" id="ARBA00023163"/>
    </source>
</evidence>
<sequence>MIRTEQTDKKETLVDLLCKNIRMDIITQQFQPGQRLRTKELAVKYGTSETPVKLALNRLMNEQVVESFPRQGIRVRSISEEDAKETFSIRLMMDLFFVKEIIESVSMNQQLREALQNNVDAHYQAVQSAQDHTDVELFLLNYKYDYEFHELYLKCSGNKKIVEIYRNINLFLYTNYIFRKQSEERDLASVREHQGILQAILSKDEELLREKVTEHMNNSVNAICKILRIERML</sequence>
<dbReference type="eggNOG" id="COG1802">
    <property type="taxonomic scope" value="Bacteria"/>
</dbReference>
<dbReference type="PROSITE" id="PS50949">
    <property type="entry name" value="HTH_GNTR"/>
    <property type="match status" value="1"/>
</dbReference>
<dbReference type="Gene3D" id="1.10.10.10">
    <property type="entry name" value="Winged helix-like DNA-binding domain superfamily/Winged helix DNA-binding domain"/>
    <property type="match status" value="1"/>
</dbReference>
<dbReference type="InterPro" id="IPR008920">
    <property type="entry name" value="TF_FadR/GntR_C"/>
</dbReference>
<evidence type="ECO:0000256" key="2">
    <source>
        <dbReference type="ARBA" id="ARBA00023125"/>
    </source>
</evidence>
<dbReference type="GeneID" id="86822385"/>
<proteinExistence type="predicted"/>
<dbReference type="SUPFAM" id="SSF46785">
    <property type="entry name" value="Winged helix' DNA-binding domain"/>
    <property type="match status" value="1"/>
</dbReference>
<dbReference type="InterPro" id="IPR036390">
    <property type="entry name" value="WH_DNA-bd_sf"/>
</dbReference>
<reference evidence="5 6" key="1">
    <citation type="submission" date="2009-01" db="EMBL/GenBank/DDBJ databases">
        <authorList>
            <person name="Fulton L."/>
            <person name="Clifton S."/>
            <person name="Fulton B."/>
            <person name="Xu J."/>
            <person name="Minx P."/>
            <person name="Pepin K.H."/>
            <person name="Johnson M."/>
            <person name="Bhonagiri V."/>
            <person name="Nash W.E."/>
            <person name="Mardis E.R."/>
            <person name="Wilson R.K."/>
        </authorList>
    </citation>
    <scope>NUCLEOTIDE SEQUENCE [LARGE SCALE GENOMIC DNA]</scope>
    <source>
        <strain evidence="6">DSM 10507 / JCM 14656 / S5a33</strain>
    </source>
</reference>
<name>C0CQD6_BLAHS</name>
<dbReference type="HOGENOM" id="CLU_017584_5_2_9"/>
<dbReference type="Pfam" id="PF07729">
    <property type="entry name" value="FCD"/>
    <property type="match status" value="1"/>
</dbReference>
<dbReference type="PATRIC" id="fig|476272.21.peg.1222"/>
<accession>C0CQD6</accession>
<evidence type="ECO:0000259" key="4">
    <source>
        <dbReference type="PROSITE" id="PS50949"/>
    </source>
</evidence>
<keyword evidence="3" id="KW-0804">Transcription</keyword>
<dbReference type="Gene3D" id="1.20.120.530">
    <property type="entry name" value="GntR ligand-binding domain-like"/>
    <property type="match status" value="1"/>
</dbReference>